<sequence length="342" mass="37535">MQLDLRSSHQQSDALLDLLESDPGRFEPTTALRIAQSADPSTLDIVAPIGVAPVAVAVSGYIRSGKRAKIRSLFANLTGPVGSLPQSYNELIMREERQRSRSLAAFFDVFNGRISELFADATEKYRLARWLRWQGSHRDNGFLRALFSLGGLGTRRLVDRAGITPDLTLRFSGYFSSRNRHASGLRAMLQEVTGAPVEIQQFRPRWLSMPAAEKSRIGQPRGLQLGVNATAGDKLKDLTGSFRIVIGPVAYGDYMRLSPDSASMKEITALTRLYVGAALDFDIQVILRKEDIPVCQLGRAGDPPRLGWNSWARTAPAAADSGDAVIQAATVERQDREVTHAS</sequence>
<comment type="caution">
    <text evidence="1">The sequence shown here is derived from an EMBL/GenBank/DDBJ whole genome shotgun (WGS) entry which is preliminary data.</text>
</comment>
<dbReference type="EMBL" id="JAUKWQ010000003">
    <property type="protein sequence ID" value="MDO1583091.1"/>
    <property type="molecule type" value="Genomic_DNA"/>
</dbReference>
<reference evidence="1" key="2">
    <citation type="submission" date="2023-07" db="EMBL/GenBank/DDBJ databases">
        <authorList>
            <person name="Sun H."/>
        </authorList>
    </citation>
    <scope>NUCLEOTIDE SEQUENCE</scope>
    <source>
        <strain evidence="1">05753</strain>
    </source>
</reference>
<dbReference type="InterPro" id="IPR010732">
    <property type="entry name" value="T6SS_TssG-like"/>
</dbReference>
<dbReference type="Pfam" id="PF06996">
    <property type="entry name" value="T6SS_TssG"/>
    <property type="match status" value="1"/>
</dbReference>
<proteinExistence type="predicted"/>
<protein>
    <submittedName>
        <fullName evidence="1">Type VI secretion system baseplate subunit TssG</fullName>
    </submittedName>
</protein>
<dbReference type="NCBIfam" id="TIGR03347">
    <property type="entry name" value="VI_chp_1"/>
    <property type="match status" value="1"/>
</dbReference>
<evidence type="ECO:0000313" key="1">
    <source>
        <dbReference type="EMBL" id="MDO1583091.1"/>
    </source>
</evidence>
<keyword evidence="2" id="KW-1185">Reference proteome</keyword>
<dbReference type="Proteomes" id="UP001169006">
    <property type="component" value="Unassembled WGS sequence"/>
</dbReference>
<name>A0ABT8SXM3_9HYPH</name>
<dbReference type="PANTHER" id="PTHR35564:SF4">
    <property type="entry name" value="CYTOPLASMIC PROTEIN"/>
    <property type="match status" value="1"/>
</dbReference>
<gene>
    <name evidence="1" type="primary">tssG</name>
    <name evidence="1" type="ORF">Q2T52_13450</name>
</gene>
<evidence type="ECO:0000313" key="2">
    <source>
        <dbReference type="Proteomes" id="UP001169006"/>
    </source>
</evidence>
<reference evidence="1" key="1">
    <citation type="journal article" date="2015" name="Int. J. Syst. Evol. Microbiol.">
        <title>Rhizobium oryzicola sp. nov., potential plant-growth-promoting endophytic bacteria isolated from rice roots.</title>
        <authorList>
            <person name="Zhang X.X."/>
            <person name="Gao J.S."/>
            <person name="Cao Y.H."/>
            <person name="Sheirdil R.A."/>
            <person name="Wang X.C."/>
            <person name="Zhang L."/>
        </authorList>
    </citation>
    <scope>NUCLEOTIDE SEQUENCE</scope>
    <source>
        <strain evidence="1">05753</strain>
    </source>
</reference>
<accession>A0ABT8SXM3</accession>
<dbReference type="PANTHER" id="PTHR35564">
    <property type="match status" value="1"/>
</dbReference>
<organism evidence="1 2">
    <name type="scientific">Rhizobium oryzicola</name>
    <dbReference type="NCBI Taxonomy" id="1232668"/>
    <lineage>
        <taxon>Bacteria</taxon>
        <taxon>Pseudomonadati</taxon>
        <taxon>Pseudomonadota</taxon>
        <taxon>Alphaproteobacteria</taxon>
        <taxon>Hyphomicrobiales</taxon>
        <taxon>Rhizobiaceae</taxon>
        <taxon>Rhizobium/Agrobacterium group</taxon>
        <taxon>Rhizobium</taxon>
    </lineage>
</organism>